<protein>
    <submittedName>
        <fullName evidence="2">Helix-turn-helix domain-containing protein</fullName>
    </submittedName>
</protein>
<sequence>MSSGDAEETRGSGPGSTLADRLNYLFDTVQDGRLLRPYTNGEVARAVVAAGGSLSENYLWMLRNGQKDNPTFKHLKAIADFFGVPAGYFFDDAVEGRLRDQLAALKAATGSGDIRLMASRAGELSPENRRKIVDMVDMVYRLERGHDGQDT</sequence>
<evidence type="ECO:0000313" key="2">
    <source>
        <dbReference type="EMBL" id="MFD2461833.1"/>
    </source>
</evidence>
<dbReference type="PROSITE" id="PS50943">
    <property type="entry name" value="HTH_CROC1"/>
    <property type="match status" value="1"/>
</dbReference>
<organism evidence="2 3">
    <name type="scientific">Amycolatopsis samaneae</name>
    <dbReference type="NCBI Taxonomy" id="664691"/>
    <lineage>
        <taxon>Bacteria</taxon>
        <taxon>Bacillati</taxon>
        <taxon>Actinomycetota</taxon>
        <taxon>Actinomycetes</taxon>
        <taxon>Pseudonocardiales</taxon>
        <taxon>Pseudonocardiaceae</taxon>
        <taxon>Amycolatopsis</taxon>
    </lineage>
</organism>
<name>A0ABW5GLV0_9PSEU</name>
<dbReference type="SUPFAM" id="SSF47413">
    <property type="entry name" value="lambda repressor-like DNA-binding domains"/>
    <property type="match status" value="1"/>
</dbReference>
<evidence type="ECO:0000313" key="3">
    <source>
        <dbReference type="Proteomes" id="UP001597419"/>
    </source>
</evidence>
<reference evidence="3" key="1">
    <citation type="journal article" date="2019" name="Int. J. Syst. Evol. Microbiol.">
        <title>The Global Catalogue of Microorganisms (GCM) 10K type strain sequencing project: providing services to taxonomists for standard genome sequencing and annotation.</title>
        <authorList>
            <consortium name="The Broad Institute Genomics Platform"/>
            <consortium name="The Broad Institute Genome Sequencing Center for Infectious Disease"/>
            <person name="Wu L."/>
            <person name="Ma J."/>
        </authorList>
    </citation>
    <scope>NUCLEOTIDE SEQUENCE [LARGE SCALE GENOMIC DNA]</scope>
    <source>
        <strain evidence="3">CGMCC 4.7643</strain>
    </source>
</reference>
<accession>A0ABW5GLV0</accession>
<dbReference type="RefSeq" id="WP_345390789.1">
    <property type="nucleotide sequence ID" value="NZ_BAABHG010000004.1"/>
</dbReference>
<gene>
    <name evidence="2" type="ORF">ACFSYJ_24715</name>
</gene>
<feature type="domain" description="HTH cro/C1-type" evidence="1">
    <location>
        <begin position="54"/>
        <end position="89"/>
    </location>
</feature>
<dbReference type="InterPro" id="IPR001387">
    <property type="entry name" value="Cro/C1-type_HTH"/>
</dbReference>
<proteinExistence type="predicted"/>
<keyword evidence="3" id="KW-1185">Reference proteome</keyword>
<comment type="caution">
    <text evidence="2">The sequence shown here is derived from an EMBL/GenBank/DDBJ whole genome shotgun (WGS) entry which is preliminary data.</text>
</comment>
<dbReference type="EMBL" id="JBHUKU010000014">
    <property type="protein sequence ID" value="MFD2461833.1"/>
    <property type="molecule type" value="Genomic_DNA"/>
</dbReference>
<dbReference type="Proteomes" id="UP001597419">
    <property type="component" value="Unassembled WGS sequence"/>
</dbReference>
<evidence type="ECO:0000259" key="1">
    <source>
        <dbReference type="PROSITE" id="PS50943"/>
    </source>
</evidence>
<dbReference type="InterPro" id="IPR010982">
    <property type="entry name" value="Lambda_DNA-bd_dom_sf"/>
</dbReference>
<dbReference type="Gene3D" id="1.10.260.40">
    <property type="entry name" value="lambda repressor-like DNA-binding domains"/>
    <property type="match status" value="1"/>
</dbReference>